<keyword evidence="2" id="KW-1185">Reference proteome</keyword>
<dbReference type="OrthoDB" id="35935at10239"/>
<name>A0A024B086_9CAUD</name>
<protein>
    <submittedName>
        <fullName evidence="1">Uncharacterized protein</fullName>
    </submittedName>
</protein>
<dbReference type="EMBL" id="KJ489398">
    <property type="protein sequence ID" value="AHZ09767.1"/>
    <property type="molecule type" value="Genomic_DNA"/>
</dbReference>
<dbReference type="Proteomes" id="UP000026901">
    <property type="component" value="Segment"/>
</dbReference>
<dbReference type="RefSeq" id="YP_009035564.1">
    <property type="nucleotide sequence ID" value="NC_024207.1"/>
</dbReference>
<dbReference type="KEGG" id="vg:19525384"/>
<proteinExistence type="predicted"/>
<dbReference type="GeneID" id="19525384"/>
<sequence>MLPSRPYIEYRELMRVRNTKDIINGDIHIPALSSGIVICVHNQNRVVVWFTSEWRLEDKLNKKLGCETSFRSGEGSLHGVSVVVQTKNLAVNIHYPNKDKLVNLKVDAGRFANVPLFDGKGLTPHQSQWMINGSWRREWELFEVIDSIEDAFSAWVEEHGTTREISDDEREDMMYPDEWDFVYTNDFMDEYYAKKEVIEIEFAIATGVYNEFTGGMCFND</sequence>
<evidence type="ECO:0000313" key="2">
    <source>
        <dbReference type="Proteomes" id="UP000026901"/>
    </source>
</evidence>
<organism evidence="1 2">
    <name type="scientific">Bacillus phage Evoli</name>
    <dbReference type="NCBI Taxonomy" id="1486658"/>
    <lineage>
        <taxon>Viruses</taxon>
        <taxon>Duplodnaviria</taxon>
        <taxon>Heunggongvirae</taxon>
        <taxon>Uroviricota</taxon>
        <taxon>Caudoviricetes</taxon>
        <taxon>Herelleviridae</taxon>
        <taxon>Bastillevirinae</taxon>
        <taxon>Bastillevirus</taxon>
        <taxon>Bastillevirus evoli</taxon>
    </lineage>
</organism>
<accession>A0A024B086</accession>
<evidence type="ECO:0000313" key="1">
    <source>
        <dbReference type="EMBL" id="AHZ09767.1"/>
    </source>
</evidence>
<reference evidence="2" key="1">
    <citation type="submission" date="2014-09" db="EMBL/GenBank/DDBJ databases">
        <authorList>
            <person name="Sauder A.B."/>
            <person name="McKenzie Q.R."/>
            <person name="Temple L.M."/>
            <person name="Alexis B.K."/>
            <person name="Al-Atrache Z."/>
            <person name="Lewis L.O."/>
            <person name="Loesser-Casey K.E."/>
            <person name="Mitchell K.J."/>
        </authorList>
    </citation>
    <scope>NUCLEOTIDE SEQUENCE [LARGE SCALE GENOMIC DNA]</scope>
</reference>